<dbReference type="InterPro" id="IPR015943">
    <property type="entry name" value="WD40/YVTN_repeat-like_dom_sf"/>
</dbReference>
<evidence type="ECO:0000313" key="4">
    <source>
        <dbReference type="Proteomes" id="UP001162162"/>
    </source>
</evidence>
<keyword evidence="4" id="KW-1185">Reference proteome</keyword>
<dbReference type="SUPFAM" id="SSF50978">
    <property type="entry name" value="WD40 repeat-like"/>
    <property type="match status" value="1"/>
</dbReference>
<dbReference type="PANTHER" id="PTHR32465:SF0">
    <property type="entry name" value="BARDET-BIEDL SYNDROME 2 PROTEIN"/>
    <property type="match status" value="1"/>
</dbReference>
<dbReference type="GO" id="GO:1905515">
    <property type="term" value="P:non-motile cilium assembly"/>
    <property type="evidence" value="ECO:0007669"/>
    <property type="project" value="InterPro"/>
</dbReference>
<dbReference type="EMBL" id="JAPWTK010000150">
    <property type="protein sequence ID" value="KAJ8947859.1"/>
    <property type="molecule type" value="Genomic_DNA"/>
</dbReference>
<evidence type="ECO:0000259" key="1">
    <source>
        <dbReference type="Pfam" id="PF14781"/>
    </source>
</evidence>
<comment type="caution">
    <text evidence="3">The sequence shown here is derived from an EMBL/GenBank/DDBJ whole genome shotgun (WGS) entry which is preliminary data.</text>
</comment>
<dbReference type="Pfam" id="PF14781">
    <property type="entry name" value="BBS2_N"/>
    <property type="match status" value="1"/>
</dbReference>
<dbReference type="GO" id="GO:0034464">
    <property type="term" value="C:BBSome"/>
    <property type="evidence" value="ECO:0007669"/>
    <property type="project" value="InterPro"/>
</dbReference>
<dbReference type="GO" id="GO:0036064">
    <property type="term" value="C:ciliary basal body"/>
    <property type="evidence" value="ECO:0007669"/>
    <property type="project" value="TreeGrafter"/>
</dbReference>
<dbReference type="InterPro" id="IPR016616">
    <property type="entry name" value="Bardet-Biedl_syndrome_2_prot"/>
</dbReference>
<name>A0AAV8Y9D9_9CUCU</name>
<sequence>MNPVLRPVFTLELNYKIIPGLVTLGKYDGTHPSLTAATSTDKVVKEIATLNINQKITALAAGVLVSNDEKDILVIGTNTHILVYHVHDNRDVFYRECQDGVRTLAIGTFNDVKMPVVMVGGNSSIQGYDHAGNEIFWTAVGDVVTSIILTDYNKDGLNEIIAGAEDFNIRVYKGHQTIAQYTETEVVTNLVALPENRFAYSVSNGTVGVYEQDVRLWRIKSKNIAISLHPYDLLGQSTVQLVIGWSNGKIDCRAVKTGEVLFKDAMSSGISGLVEGDYRSIGKADIICVSCEGEVRGYTTTKTLTNAADSSETEHDSVRELLAQKQILLMELKHYSTNAKYNENAMHETESYENSGVIPANTRLQIAINTNDSMKNNQ</sequence>
<evidence type="ECO:0008006" key="5">
    <source>
        <dbReference type="Google" id="ProtNLM"/>
    </source>
</evidence>
<dbReference type="InterPro" id="IPR029430">
    <property type="entry name" value="BBS2_N"/>
</dbReference>
<dbReference type="GO" id="GO:0031514">
    <property type="term" value="C:motile cilium"/>
    <property type="evidence" value="ECO:0007669"/>
    <property type="project" value="TreeGrafter"/>
</dbReference>
<feature type="domain" description="Ciliary BBSome complex subunit 2 middle region" evidence="2">
    <location>
        <begin position="146"/>
        <end position="253"/>
    </location>
</feature>
<evidence type="ECO:0000259" key="2">
    <source>
        <dbReference type="Pfam" id="PF14783"/>
    </source>
</evidence>
<protein>
    <recommendedName>
        <fullName evidence="5">Bardet-Biedl syndrome 2 protein homolog</fullName>
    </recommendedName>
</protein>
<dbReference type="Proteomes" id="UP001162162">
    <property type="component" value="Unassembled WGS sequence"/>
</dbReference>
<proteinExistence type="predicted"/>
<organism evidence="3 4">
    <name type="scientific">Aromia moschata</name>
    <dbReference type="NCBI Taxonomy" id="1265417"/>
    <lineage>
        <taxon>Eukaryota</taxon>
        <taxon>Metazoa</taxon>
        <taxon>Ecdysozoa</taxon>
        <taxon>Arthropoda</taxon>
        <taxon>Hexapoda</taxon>
        <taxon>Insecta</taxon>
        <taxon>Pterygota</taxon>
        <taxon>Neoptera</taxon>
        <taxon>Endopterygota</taxon>
        <taxon>Coleoptera</taxon>
        <taxon>Polyphaga</taxon>
        <taxon>Cucujiformia</taxon>
        <taxon>Chrysomeloidea</taxon>
        <taxon>Cerambycidae</taxon>
        <taxon>Cerambycinae</taxon>
        <taxon>Callichromatini</taxon>
        <taxon>Aromia</taxon>
    </lineage>
</organism>
<reference evidence="3" key="1">
    <citation type="journal article" date="2023" name="Insect Mol. Biol.">
        <title>Genome sequencing provides insights into the evolution of gene families encoding plant cell wall-degrading enzymes in longhorned beetles.</title>
        <authorList>
            <person name="Shin N.R."/>
            <person name="Okamura Y."/>
            <person name="Kirsch R."/>
            <person name="Pauchet Y."/>
        </authorList>
    </citation>
    <scope>NUCLEOTIDE SEQUENCE</scope>
    <source>
        <strain evidence="3">AMC_N1</strain>
    </source>
</reference>
<dbReference type="PANTHER" id="PTHR32465">
    <property type="entry name" value="BARDET-BIEDL SYNDROME 2 PROTEIN"/>
    <property type="match status" value="1"/>
</dbReference>
<dbReference type="InterPro" id="IPR029429">
    <property type="entry name" value="BBS2_Mid"/>
</dbReference>
<dbReference type="Gene3D" id="2.130.10.10">
    <property type="entry name" value="YVTN repeat-like/Quinoprotein amine dehydrogenase"/>
    <property type="match status" value="1"/>
</dbReference>
<dbReference type="InterPro" id="IPR036322">
    <property type="entry name" value="WD40_repeat_dom_sf"/>
</dbReference>
<dbReference type="GO" id="GO:0043005">
    <property type="term" value="C:neuron projection"/>
    <property type="evidence" value="ECO:0007669"/>
    <property type="project" value="TreeGrafter"/>
</dbReference>
<dbReference type="AlphaFoldDB" id="A0AAV8Y9D9"/>
<feature type="domain" description="Ciliary BBSome complex subunit 2 N-terminal" evidence="1">
    <location>
        <begin position="45"/>
        <end position="107"/>
    </location>
</feature>
<evidence type="ECO:0000313" key="3">
    <source>
        <dbReference type="EMBL" id="KAJ8947859.1"/>
    </source>
</evidence>
<accession>A0AAV8Y9D9</accession>
<dbReference type="Pfam" id="PF14783">
    <property type="entry name" value="BBS2_Mid"/>
    <property type="match status" value="1"/>
</dbReference>
<gene>
    <name evidence="3" type="ORF">NQ318_010005</name>
</gene>
<dbReference type="GO" id="GO:0016020">
    <property type="term" value="C:membrane"/>
    <property type="evidence" value="ECO:0007669"/>
    <property type="project" value="TreeGrafter"/>
</dbReference>